<protein>
    <recommendedName>
        <fullName evidence="3">DUF3800 domain-containing protein</fullName>
    </recommendedName>
</protein>
<proteinExistence type="predicted"/>
<sequence>MFQPPCDSPKSWYTFYYDESNNHRKLYINEDKNNYNIDNDPNRKQSAPINFVLGGVAHKKGKCVTDAAEFIRSLKLQDNVKELKFGTVARGDFEQVLKSANLKKILHWLCESDLYVHYFNLNLEYWAFIDIIDDCVQHCIQKGELVFQGAQYFRYYLDFHKDVLYRIINADKEKFLGLVKRFKYPLIEGQEKEFVNALNKLVVDYSVQLFSQSPRPSRDELNEFLSLAELFSLSLDIDDMTLTFDLEEGVLVDGLGVFYKNRGDMFRYSEHIFDDEFSVEDEIAIMNKRAISPTLKYKFVKSVNTPLTQISDVIAGLFAKYFEFIDRKTVDELMAVKAKLNPQQSEVLLLIKRLIEKSNDECVHFLFHVMTFAEHRKHALFMFPDEE</sequence>
<dbReference type="Proteomes" id="UP000030564">
    <property type="component" value="Unassembled WGS sequence"/>
</dbReference>
<organism evidence="1 2">
    <name type="scientific">Pseudomonas chlororaphis</name>
    <dbReference type="NCBI Taxonomy" id="587753"/>
    <lineage>
        <taxon>Bacteria</taxon>
        <taxon>Pseudomonadati</taxon>
        <taxon>Pseudomonadota</taxon>
        <taxon>Gammaproteobacteria</taxon>
        <taxon>Pseudomonadales</taxon>
        <taxon>Pseudomonadaceae</taxon>
        <taxon>Pseudomonas</taxon>
    </lineage>
</organism>
<evidence type="ECO:0008006" key="3">
    <source>
        <dbReference type="Google" id="ProtNLM"/>
    </source>
</evidence>
<dbReference type="PATRIC" id="fig|587753.9.peg.4876"/>
<evidence type="ECO:0000313" key="2">
    <source>
        <dbReference type="Proteomes" id="UP000030564"/>
    </source>
</evidence>
<comment type="caution">
    <text evidence="1">The sequence shown here is derived from an EMBL/GenBank/DDBJ whole genome shotgun (WGS) entry which is preliminary data.</text>
</comment>
<dbReference type="OrthoDB" id="7541663at2"/>
<evidence type="ECO:0000313" key="1">
    <source>
        <dbReference type="EMBL" id="KHA70071.1"/>
    </source>
</evidence>
<accession>A0A0A6FBB5</accession>
<dbReference type="InterPro" id="IPR024524">
    <property type="entry name" value="DUF3800"/>
</dbReference>
<gene>
    <name evidence="1" type="ORF">NZ35_27575</name>
</gene>
<dbReference type="EMBL" id="JSFK01000048">
    <property type="protein sequence ID" value="KHA70071.1"/>
    <property type="molecule type" value="Genomic_DNA"/>
</dbReference>
<name>A0A0A6FBB5_9PSED</name>
<reference evidence="1 2" key="1">
    <citation type="submission" date="2014-10" db="EMBL/GenBank/DDBJ databases">
        <title>Draft genome sequence of Pseudomonas chlororaphis EA105.</title>
        <authorList>
            <person name="McCully L.M."/>
            <person name="Bitzer A.S."/>
            <person name="Spence C."/>
            <person name="Bais H."/>
            <person name="Silby M.W."/>
        </authorList>
    </citation>
    <scope>NUCLEOTIDE SEQUENCE [LARGE SCALE GENOMIC DNA]</scope>
    <source>
        <strain evidence="1 2">EA105</strain>
    </source>
</reference>
<dbReference type="Pfam" id="PF12686">
    <property type="entry name" value="DUF3800"/>
    <property type="match status" value="1"/>
</dbReference>
<dbReference type="AlphaFoldDB" id="A0A0A6FBB5"/>